<evidence type="ECO:0000313" key="1">
    <source>
        <dbReference type="EMBL" id="GBL82545.1"/>
    </source>
</evidence>
<gene>
    <name evidence="1" type="ORF">AVEN_263642_1</name>
</gene>
<accession>A0A4Y2ATN2</accession>
<sequence length="199" mass="22803">MWAWCTLNLTSWGKHPPAGLARKLGEEDASSDVVLVIQPRCLYTISVYRSRRNPESGTRVRLPSALRHHWGNAARPRKLCRAEIDGNRWEQDRDYRWDIKTRSSSPGTTVAVVACAAPHESERCRGVTQYQNDASHASCSNYHLFQHLKMFLARQHFPIDDDVQMATTRWLCSQMADCFDTGKQKLASRYNKCFNSGEE</sequence>
<reference evidence="1 2" key="1">
    <citation type="journal article" date="2019" name="Sci. Rep.">
        <title>Orb-weaving spider Araneus ventricosus genome elucidates the spidroin gene catalogue.</title>
        <authorList>
            <person name="Kono N."/>
            <person name="Nakamura H."/>
            <person name="Ohtoshi R."/>
            <person name="Moran D.A.P."/>
            <person name="Shinohara A."/>
            <person name="Yoshida Y."/>
            <person name="Fujiwara M."/>
            <person name="Mori M."/>
            <person name="Tomita M."/>
            <person name="Arakawa K."/>
        </authorList>
    </citation>
    <scope>NUCLEOTIDE SEQUENCE [LARGE SCALE GENOMIC DNA]</scope>
</reference>
<comment type="caution">
    <text evidence="1">The sequence shown here is derived from an EMBL/GenBank/DDBJ whole genome shotgun (WGS) entry which is preliminary data.</text>
</comment>
<proteinExistence type="predicted"/>
<name>A0A4Y2ATN2_ARAVE</name>
<organism evidence="1 2">
    <name type="scientific">Araneus ventricosus</name>
    <name type="common">Orbweaver spider</name>
    <name type="synonym">Epeira ventricosa</name>
    <dbReference type="NCBI Taxonomy" id="182803"/>
    <lineage>
        <taxon>Eukaryota</taxon>
        <taxon>Metazoa</taxon>
        <taxon>Ecdysozoa</taxon>
        <taxon>Arthropoda</taxon>
        <taxon>Chelicerata</taxon>
        <taxon>Arachnida</taxon>
        <taxon>Araneae</taxon>
        <taxon>Araneomorphae</taxon>
        <taxon>Entelegynae</taxon>
        <taxon>Araneoidea</taxon>
        <taxon>Araneidae</taxon>
        <taxon>Araneus</taxon>
    </lineage>
</organism>
<protein>
    <submittedName>
        <fullName evidence="1">Uncharacterized protein</fullName>
    </submittedName>
</protein>
<evidence type="ECO:0000313" key="2">
    <source>
        <dbReference type="Proteomes" id="UP000499080"/>
    </source>
</evidence>
<dbReference type="Proteomes" id="UP000499080">
    <property type="component" value="Unassembled WGS sequence"/>
</dbReference>
<keyword evidence="2" id="KW-1185">Reference proteome</keyword>
<dbReference type="EMBL" id="BGPR01000029">
    <property type="protein sequence ID" value="GBL82545.1"/>
    <property type="molecule type" value="Genomic_DNA"/>
</dbReference>
<dbReference type="AlphaFoldDB" id="A0A4Y2ATN2"/>